<reference evidence="1 2" key="1">
    <citation type="journal article" date="2017" name="Water Res.">
        <title>Comammox in drinking water systems.</title>
        <authorList>
            <person name="Wang Y."/>
            <person name="Ma L."/>
            <person name="Mao Y."/>
            <person name="Jiang X."/>
            <person name="Xia Y."/>
            <person name="Yu K."/>
            <person name="Li B."/>
            <person name="Zhang T."/>
        </authorList>
    </citation>
    <scope>NUCLEOTIDE SEQUENCE [LARGE SCALE GENOMIC DNA]</scope>
    <source>
        <strain evidence="1">SG_bin8</strain>
    </source>
</reference>
<dbReference type="RefSeq" id="WP_376800319.1">
    <property type="nucleotide sequence ID" value="NZ_DBNB01000037.1"/>
</dbReference>
<proteinExistence type="predicted"/>
<dbReference type="EMBL" id="LWDL01000012">
    <property type="protein sequence ID" value="OQW52727.1"/>
    <property type="molecule type" value="Genomic_DNA"/>
</dbReference>
<dbReference type="Proteomes" id="UP000192872">
    <property type="component" value="Unassembled WGS sequence"/>
</dbReference>
<gene>
    <name evidence="1" type="ORF">A4S15_07925</name>
</gene>
<dbReference type="InterPro" id="IPR045442">
    <property type="entry name" value="DUF6505"/>
</dbReference>
<protein>
    <submittedName>
        <fullName evidence="1">Uncharacterized protein</fullName>
    </submittedName>
</protein>
<organism evidence="1 2">
    <name type="scientific">Candidatus Raskinella chloraquaticus</name>
    <dbReference type="NCBI Taxonomy" id="1951219"/>
    <lineage>
        <taxon>Bacteria</taxon>
        <taxon>Pseudomonadati</taxon>
        <taxon>Pseudomonadota</taxon>
        <taxon>Alphaproteobacteria</taxon>
        <taxon>Hyphomicrobiales</taxon>
        <taxon>Phreatobacteraceae</taxon>
        <taxon>Candidatus Raskinella</taxon>
    </lineage>
</organism>
<dbReference type="Pfam" id="PF20115">
    <property type="entry name" value="DUF6505"/>
    <property type="match status" value="1"/>
</dbReference>
<name>A0A1W9HZI9_9HYPH</name>
<dbReference type="AlphaFoldDB" id="A0A1W9HZI9"/>
<dbReference type="STRING" id="1827387.A4S15_07925"/>
<sequence>MTIRLLRTLRLDVSDSFVFEAAAAPGEWAVPGGFMFWSEDIAALAGKRRQAFRSGFLGLTSFGWSTLAMVCEASDEEREEAVRLLAGYLRQHHGAPDDQAAEAAAREEVAFMESLADHPPQTVIALTRRLDDKGEIGEQFRTLHRVDAAKGDGLPCSAGAFFAVEAHDAVPAGEDADFSRLMTLSTDGSSSR</sequence>
<evidence type="ECO:0000313" key="1">
    <source>
        <dbReference type="EMBL" id="OQW52727.1"/>
    </source>
</evidence>
<evidence type="ECO:0000313" key="2">
    <source>
        <dbReference type="Proteomes" id="UP000192872"/>
    </source>
</evidence>
<accession>A0A1W9HZI9</accession>
<comment type="caution">
    <text evidence="1">The sequence shown here is derived from an EMBL/GenBank/DDBJ whole genome shotgun (WGS) entry which is preliminary data.</text>
</comment>